<dbReference type="GO" id="GO:0005634">
    <property type="term" value="C:nucleus"/>
    <property type="evidence" value="ECO:0007669"/>
    <property type="project" value="UniProtKB-SubCell"/>
</dbReference>
<evidence type="ECO:0000256" key="9">
    <source>
        <dbReference type="SAM" id="MobiDB-lite"/>
    </source>
</evidence>
<gene>
    <name evidence="11" type="ORF">C7M84_023106</name>
</gene>
<dbReference type="STRING" id="6689.A0A423U4R7"/>
<evidence type="ECO:0000256" key="8">
    <source>
        <dbReference type="PROSITE-ProRule" id="PRU00322"/>
    </source>
</evidence>
<dbReference type="PROSITE" id="PS50199">
    <property type="entry name" value="ZF_RANBP2_2"/>
    <property type="match status" value="2"/>
</dbReference>
<keyword evidence="6" id="KW-0694">RNA-binding</keyword>
<feature type="domain" description="RanBP2-type" evidence="10">
    <location>
        <begin position="71"/>
        <end position="100"/>
    </location>
</feature>
<reference evidence="11 12" key="2">
    <citation type="submission" date="2019-01" db="EMBL/GenBank/DDBJ databases">
        <title>The decoding of complex shrimp genome reveals the adaptation for benthos swimmer, frequently molting mechanism and breeding impact on genome.</title>
        <authorList>
            <person name="Sun Y."/>
            <person name="Gao Y."/>
            <person name="Yu Y."/>
        </authorList>
    </citation>
    <scope>NUCLEOTIDE SEQUENCE [LARGE SCALE GENOMIC DNA]</scope>
    <source>
        <tissue evidence="11">Muscle</tissue>
    </source>
</reference>
<dbReference type="GO" id="GO:0008270">
    <property type="term" value="F:zinc ion binding"/>
    <property type="evidence" value="ECO:0007669"/>
    <property type="project" value="UniProtKB-KW"/>
</dbReference>
<dbReference type="Proteomes" id="UP000283509">
    <property type="component" value="Unassembled WGS sequence"/>
</dbReference>
<keyword evidence="7" id="KW-0539">Nucleus</keyword>
<evidence type="ECO:0000256" key="5">
    <source>
        <dbReference type="ARBA" id="ARBA00022833"/>
    </source>
</evidence>
<dbReference type="EMBL" id="QCYY01000643">
    <property type="protein sequence ID" value="ROT83703.1"/>
    <property type="molecule type" value="Genomic_DNA"/>
</dbReference>
<feature type="domain" description="RanBP2-type" evidence="10">
    <location>
        <begin position="8"/>
        <end position="39"/>
    </location>
</feature>
<keyword evidence="2" id="KW-0479">Metal-binding</keyword>
<dbReference type="PROSITE" id="PS01358">
    <property type="entry name" value="ZF_RANBP2_1"/>
    <property type="match status" value="2"/>
</dbReference>
<accession>A0A423U4R7</accession>
<dbReference type="SUPFAM" id="SSF90209">
    <property type="entry name" value="Ran binding protein zinc finger-like"/>
    <property type="match status" value="2"/>
</dbReference>
<dbReference type="AlphaFoldDB" id="A0A423U4R7"/>
<evidence type="ECO:0000256" key="6">
    <source>
        <dbReference type="ARBA" id="ARBA00022884"/>
    </source>
</evidence>
<evidence type="ECO:0000313" key="11">
    <source>
        <dbReference type="EMBL" id="ROT83703.1"/>
    </source>
</evidence>
<evidence type="ECO:0000256" key="2">
    <source>
        <dbReference type="ARBA" id="ARBA00022723"/>
    </source>
</evidence>
<comment type="caution">
    <text evidence="11">The sequence shown here is derived from an EMBL/GenBank/DDBJ whole genome shotgun (WGS) entry which is preliminary data.</text>
</comment>
<dbReference type="GO" id="GO:0003723">
    <property type="term" value="F:RNA binding"/>
    <property type="evidence" value="ECO:0007669"/>
    <property type="project" value="UniProtKB-KW"/>
</dbReference>
<dbReference type="Gene3D" id="4.10.1060.10">
    <property type="entry name" value="Zinc finger, RanBP2-type"/>
    <property type="match status" value="2"/>
</dbReference>
<sequence>MSAKYKASEGDWVCAEPKCANVNFARRNTCNRCGKERSGSGAAAAANAEKKRQLGMEIGKAAAEKSHGLFSADDWQCSKCGNVNWARRQTCNMCNAPKFGDLEERTGYGGGFNEREGVEYIHRDESDDEFDEFGRKKKKFRTRNQQLSGDNKKEPPPEGGVPGPTQGHAPALPDPPTLDLGPRGLPQGHGQGHVGGEATLRPDLPAQGGGDIGQGHGIVQVRREGEGHAGLAPVLAPGRDPIPGTASIQGSRNEPLPEIMYKDGFIHAHARPKLAALNAFIMQVHSRSKTHAYLRNNILSELTPDAECSQ</sequence>
<dbReference type="PANTHER" id="PTHR12999:SF17">
    <property type="entry name" value="ZINC FINGER RAN-BINDING DOMAIN-CONTAINING PROTEIN 2"/>
    <property type="match status" value="1"/>
</dbReference>
<feature type="region of interest" description="Disordered" evidence="9">
    <location>
        <begin position="123"/>
        <end position="215"/>
    </location>
</feature>
<keyword evidence="12" id="KW-1185">Reference proteome</keyword>
<dbReference type="OrthoDB" id="1878647at2759"/>
<dbReference type="PANTHER" id="PTHR12999">
    <property type="entry name" value="ZINC FINGER RAN-BINDING DOMAIN-CONTAINING PROTEIN 2 ZRANB2-RELATED"/>
    <property type="match status" value="1"/>
</dbReference>
<keyword evidence="3" id="KW-0677">Repeat</keyword>
<evidence type="ECO:0000313" key="12">
    <source>
        <dbReference type="Proteomes" id="UP000283509"/>
    </source>
</evidence>
<proteinExistence type="predicted"/>
<evidence type="ECO:0000256" key="4">
    <source>
        <dbReference type="ARBA" id="ARBA00022771"/>
    </source>
</evidence>
<dbReference type="InterPro" id="IPR001876">
    <property type="entry name" value="Znf_RanBP2"/>
</dbReference>
<protein>
    <recommendedName>
        <fullName evidence="10">RanBP2-type domain-containing protein</fullName>
    </recommendedName>
</protein>
<name>A0A423U4R7_PENVA</name>
<reference evidence="11 12" key="1">
    <citation type="submission" date="2018-04" db="EMBL/GenBank/DDBJ databases">
        <authorList>
            <person name="Zhang X."/>
            <person name="Yuan J."/>
            <person name="Li F."/>
            <person name="Xiang J."/>
        </authorList>
    </citation>
    <scope>NUCLEOTIDE SEQUENCE [LARGE SCALE GENOMIC DNA]</scope>
    <source>
        <tissue evidence="11">Muscle</tissue>
    </source>
</reference>
<comment type="subcellular location">
    <subcellularLocation>
        <location evidence="1">Nucleus</location>
    </subcellularLocation>
</comment>
<evidence type="ECO:0000256" key="3">
    <source>
        <dbReference type="ARBA" id="ARBA00022737"/>
    </source>
</evidence>
<dbReference type="Pfam" id="PF00641">
    <property type="entry name" value="Zn_ribbon_RanBP"/>
    <property type="match status" value="2"/>
</dbReference>
<evidence type="ECO:0000259" key="10">
    <source>
        <dbReference type="PROSITE" id="PS50199"/>
    </source>
</evidence>
<feature type="compositionally biased region" description="Low complexity" evidence="9">
    <location>
        <begin position="177"/>
        <end position="186"/>
    </location>
</feature>
<evidence type="ECO:0000256" key="1">
    <source>
        <dbReference type="ARBA" id="ARBA00004123"/>
    </source>
</evidence>
<keyword evidence="4 8" id="KW-0863">Zinc-finger</keyword>
<evidence type="ECO:0000256" key="7">
    <source>
        <dbReference type="ARBA" id="ARBA00023242"/>
    </source>
</evidence>
<dbReference type="FunFam" id="4.10.1060.10:FF:000004">
    <property type="entry name" value="Zinc finger Ran-binding domain-containing protein 2"/>
    <property type="match status" value="1"/>
</dbReference>
<dbReference type="InterPro" id="IPR036443">
    <property type="entry name" value="Znf_RanBP2_sf"/>
</dbReference>
<organism evidence="11 12">
    <name type="scientific">Penaeus vannamei</name>
    <name type="common">Whiteleg shrimp</name>
    <name type="synonym">Litopenaeus vannamei</name>
    <dbReference type="NCBI Taxonomy" id="6689"/>
    <lineage>
        <taxon>Eukaryota</taxon>
        <taxon>Metazoa</taxon>
        <taxon>Ecdysozoa</taxon>
        <taxon>Arthropoda</taxon>
        <taxon>Crustacea</taxon>
        <taxon>Multicrustacea</taxon>
        <taxon>Malacostraca</taxon>
        <taxon>Eumalacostraca</taxon>
        <taxon>Eucarida</taxon>
        <taxon>Decapoda</taxon>
        <taxon>Dendrobranchiata</taxon>
        <taxon>Penaeoidea</taxon>
        <taxon>Penaeidae</taxon>
        <taxon>Penaeus</taxon>
    </lineage>
</organism>
<dbReference type="SMART" id="SM00547">
    <property type="entry name" value="ZnF_RBZ"/>
    <property type="match status" value="2"/>
</dbReference>
<keyword evidence="5" id="KW-0862">Zinc</keyword>
<dbReference type="GO" id="GO:0001530">
    <property type="term" value="F:lipopolysaccharide binding"/>
    <property type="evidence" value="ECO:0007669"/>
    <property type="project" value="TreeGrafter"/>
</dbReference>